<keyword evidence="4" id="KW-1185">Reference proteome</keyword>
<dbReference type="GO" id="GO:0016787">
    <property type="term" value="F:hydrolase activity"/>
    <property type="evidence" value="ECO:0007669"/>
    <property type="project" value="UniProtKB-KW"/>
</dbReference>
<evidence type="ECO:0000259" key="2">
    <source>
        <dbReference type="Pfam" id="PF01243"/>
    </source>
</evidence>
<dbReference type="AlphaFoldDB" id="A0A829YIS1"/>
<protein>
    <submittedName>
        <fullName evidence="3">Hydrolase</fullName>
    </submittedName>
</protein>
<feature type="domain" description="Pyridoxamine 5'-phosphate oxidase N-terminal" evidence="2">
    <location>
        <begin position="34"/>
        <end position="133"/>
    </location>
</feature>
<organism evidence="3 4">
    <name type="scientific">Steroidobacter agaridevorans</name>
    <dbReference type="NCBI Taxonomy" id="2695856"/>
    <lineage>
        <taxon>Bacteria</taxon>
        <taxon>Pseudomonadati</taxon>
        <taxon>Pseudomonadota</taxon>
        <taxon>Gammaproteobacteria</taxon>
        <taxon>Steroidobacterales</taxon>
        <taxon>Steroidobacteraceae</taxon>
        <taxon>Steroidobacter</taxon>
    </lineage>
</organism>
<evidence type="ECO:0000313" key="4">
    <source>
        <dbReference type="Proteomes" id="UP000445000"/>
    </source>
</evidence>
<feature type="region of interest" description="Disordered" evidence="1">
    <location>
        <begin position="162"/>
        <end position="194"/>
    </location>
</feature>
<name>A0A829YIS1_9GAMM</name>
<dbReference type="InterPro" id="IPR011576">
    <property type="entry name" value="Pyridox_Oxase_N"/>
</dbReference>
<dbReference type="InterPro" id="IPR012349">
    <property type="entry name" value="Split_barrel_FMN-bd"/>
</dbReference>
<dbReference type="Proteomes" id="UP000445000">
    <property type="component" value="Unassembled WGS sequence"/>
</dbReference>
<accession>A0A829YIS1</accession>
<keyword evidence="3" id="KW-0378">Hydrolase</keyword>
<dbReference type="PANTHER" id="PTHR42815:SF2">
    <property type="entry name" value="FAD-BINDING, PUTATIVE (AFU_ORTHOLOGUE AFUA_6G07600)-RELATED"/>
    <property type="match status" value="1"/>
</dbReference>
<dbReference type="RefSeq" id="WP_161814415.1">
    <property type="nucleotide sequence ID" value="NZ_BLJN01000005.1"/>
</dbReference>
<dbReference type="EMBL" id="BLJN01000005">
    <property type="protein sequence ID" value="GFE82763.1"/>
    <property type="molecule type" value="Genomic_DNA"/>
</dbReference>
<reference evidence="4" key="1">
    <citation type="submission" date="2020-01" db="EMBL/GenBank/DDBJ databases">
        <title>'Steroidobacter agaridevorans' sp. nov., agar-degrading bacteria isolated from rhizosphere soils.</title>
        <authorList>
            <person name="Ikenaga M."/>
            <person name="Kataoka M."/>
            <person name="Murouchi A."/>
            <person name="Katsuragi S."/>
            <person name="Sakai M."/>
        </authorList>
    </citation>
    <scope>NUCLEOTIDE SEQUENCE [LARGE SCALE GENOMIC DNA]</scope>
    <source>
        <strain evidence="4">YU21-B</strain>
    </source>
</reference>
<gene>
    <name evidence="3" type="ORF">GCM10011487_47630</name>
</gene>
<comment type="caution">
    <text evidence="3">The sequence shown here is derived from an EMBL/GenBank/DDBJ whole genome shotgun (WGS) entry which is preliminary data.</text>
</comment>
<dbReference type="SUPFAM" id="SSF50475">
    <property type="entry name" value="FMN-binding split barrel"/>
    <property type="match status" value="1"/>
</dbReference>
<evidence type="ECO:0000313" key="3">
    <source>
        <dbReference type="EMBL" id="GFE82763.1"/>
    </source>
</evidence>
<sequence length="194" mass="21619">MTMFHDGNRELQQHFASTALADRLVERLRHSEFTDDDREFIQSVEFFFLATAAPDGQPDCSFKGGPPGFARVVRPDLLVWPDYDGNGMFKSLGNIGVNPFVGLLFIRMGAAPKRLRVNARAEVVLDDPLMQEFTGAQALVRVTPIDIFPNCPRYIPDLGAGKPSPYVPRDGEPPVEPGWKSNPAWKEVVPPRRA</sequence>
<dbReference type="Gene3D" id="2.30.110.10">
    <property type="entry name" value="Electron Transport, Fmn-binding Protein, Chain A"/>
    <property type="match status" value="1"/>
</dbReference>
<dbReference type="Pfam" id="PF01243">
    <property type="entry name" value="PNPOx_N"/>
    <property type="match status" value="1"/>
</dbReference>
<dbReference type="PANTHER" id="PTHR42815">
    <property type="entry name" value="FAD-BINDING, PUTATIVE (AFU_ORTHOLOGUE AFUA_6G07600)-RELATED"/>
    <property type="match status" value="1"/>
</dbReference>
<proteinExistence type="predicted"/>
<evidence type="ECO:0000256" key="1">
    <source>
        <dbReference type="SAM" id="MobiDB-lite"/>
    </source>
</evidence>